<dbReference type="Pfam" id="PF02384">
    <property type="entry name" value="N6_Mtase"/>
    <property type="match status" value="1"/>
</dbReference>
<evidence type="ECO:0000313" key="3">
    <source>
        <dbReference type="EMBL" id="SFL32401.1"/>
    </source>
</evidence>
<dbReference type="Gene3D" id="3.40.50.150">
    <property type="entry name" value="Vaccinia Virus protein VP39"/>
    <property type="match status" value="1"/>
</dbReference>
<proteinExistence type="predicted"/>
<protein>
    <submittedName>
        <fullName evidence="2">Class I SAM-dependent methyltransferase</fullName>
    </submittedName>
    <submittedName>
        <fullName evidence="3">Site-specific DNA-methyltransferase (Adenine-specific)</fullName>
    </submittedName>
</protein>
<gene>
    <name evidence="2" type="ORF">QHR29_07760</name>
    <name evidence="3" type="ORF">SAMN05216438_10518</name>
</gene>
<dbReference type="Proteomes" id="UP001157396">
    <property type="component" value="Unassembled WGS sequence"/>
</dbReference>
<sequence length="311" mass="35124">MDIEKIEKAFGLVLENIMAIQAELLTDFYDAFVEQNAAYLGALEFASLTKENNDKVRSMNLTKSEWQKLFQFVLLQGSRVAPMQANHNLTPDSIGFIFNFIIEELHKERKIRVLEFGSGTGNLAETLLVHMQKEVDYVGFEVDDLLLDLSASMSEVMGTEASFLQIDAVKPQPLESVDVVMSDLPVGYYPDDDTARHFQVHDKSEHTYVHHLMIEQSFKYLKESGFALFLAPDNLLTSAQSEFLKAWIKEHAHVAAVITLPSSLFKGAGKSIYLLSKNQTNTPTFVYPLADLADRSILQEFMSEFVKNVKI</sequence>
<dbReference type="InterPro" id="IPR003356">
    <property type="entry name" value="DNA_methylase_A-5"/>
</dbReference>
<reference evidence="2" key="2">
    <citation type="submission" date="2023-04" db="EMBL/GenBank/DDBJ databases">
        <title>Genomic analysis of Lactococcus garvieae isolates.</title>
        <authorList>
            <person name="Zhanghang C."/>
        </authorList>
    </citation>
    <scope>NUCLEOTIDE SEQUENCE</scope>
    <source>
        <strain evidence="2">ZB-1</strain>
    </source>
</reference>
<keyword evidence="3" id="KW-0489">Methyltransferase</keyword>
<dbReference type="PANTHER" id="PTHR41313:SF1">
    <property type="entry name" value="DNA METHYLASE ADENINE-SPECIFIC DOMAIN-CONTAINING PROTEIN"/>
    <property type="match status" value="1"/>
</dbReference>
<dbReference type="EMBL" id="JARYTV010000006">
    <property type="protein sequence ID" value="MDH7960358.1"/>
    <property type="molecule type" value="Genomic_DNA"/>
</dbReference>
<dbReference type="SUPFAM" id="SSF53335">
    <property type="entry name" value="S-adenosyl-L-methionine-dependent methyltransferases"/>
    <property type="match status" value="1"/>
</dbReference>
<dbReference type="GO" id="GO:0008170">
    <property type="term" value="F:N-methyltransferase activity"/>
    <property type="evidence" value="ECO:0007669"/>
    <property type="project" value="InterPro"/>
</dbReference>
<dbReference type="GO" id="GO:0032259">
    <property type="term" value="P:methylation"/>
    <property type="evidence" value="ECO:0007669"/>
    <property type="project" value="UniProtKB-KW"/>
</dbReference>
<dbReference type="PANTHER" id="PTHR41313">
    <property type="entry name" value="ADENINE-SPECIFIC METHYLTRANSFERASE"/>
    <property type="match status" value="1"/>
</dbReference>
<dbReference type="Proteomes" id="UP000181969">
    <property type="component" value="Unassembled WGS sequence"/>
</dbReference>
<organism evidence="3 4">
    <name type="scientific">Lactococcus garvieae</name>
    <dbReference type="NCBI Taxonomy" id="1363"/>
    <lineage>
        <taxon>Bacteria</taxon>
        <taxon>Bacillati</taxon>
        <taxon>Bacillota</taxon>
        <taxon>Bacilli</taxon>
        <taxon>Lactobacillales</taxon>
        <taxon>Streptococcaceae</taxon>
        <taxon>Lactococcus</taxon>
    </lineage>
</organism>
<dbReference type="InterPro" id="IPR052933">
    <property type="entry name" value="DNA_Protect_Modify"/>
</dbReference>
<evidence type="ECO:0000313" key="4">
    <source>
        <dbReference type="Proteomes" id="UP000181969"/>
    </source>
</evidence>
<dbReference type="InterPro" id="IPR029063">
    <property type="entry name" value="SAM-dependent_MTases_sf"/>
</dbReference>
<evidence type="ECO:0000313" key="2">
    <source>
        <dbReference type="EMBL" id="MDH7960358.1"/>
    </source>
</evidence>
<dbReference type="CDD" id="cd02440">
    <property type="entry name" value="AdoMet_MTases"/>
    <property type="match status" value="1"/>
</dbReference>
<reference evidence="3 4" key="1">
    <citation type="submission" date="2016-10" db="EMBL/GenBank/DDBJ databases">
        <authorList>
            <person name="de Groot N.N."/>
        </authorList>
    </citation>
    <scope>NUCLEOTIDE SEQUENCE [LARGE SCALE GENOMIC DNA]</scope>
    <source>
        <strain evidence="3 4">M79</strain>
    </source>
</reference>
<accession>A0A1I4GTA7</accession>
<keyword evidence="3" id="KW-0808">Transferase</keyword>
<feature type="domain" description="DNA methylase adenine-specific" evidence="1">
    <location>
        <begin position="132"/>
        <end position="286"/>
    </location>
</feature>
<dbReference type="RefSeq" id="WP_003133316.1">
    <property type="nucleotide sequence ID" value="NZ_AP026069.1"/>
</dbReference>
<name>A0A1I4GTA7_9LACT</name>
<dbReference type="AlphaFoldDB" id="A0A1I4GTA7"/>
<dbReference type="GO" id="GO:0003677">
    <property type="term" value="F:DNA binding"/>
    <property type="evidence" value="ECO:0007669"/>
    <property type="project" value="InterPro"/>
</dbReference>
<dbReference type="EMBL" id="FOTJ01000005">
    <property type="protein sequence ID" value="SFL32401.1"/>
    <property type="molecule type" value="Genomic_DNA"/>
</dbReference>
<dbReference type="OrthoDB" id="9788159at2"/>
<evidence type="ECO:0000259" key="1">
    <source>
        <dbReference type="Pfam" id="PF02384"/>
    </source>
</evidence>